<dbReference type="EMBL" id="JAGRRH010000007">
    <property type="protein sequence ID" value="KAG7366943.1"/>
    <property type="molecule type" value="Genomic_DNA"/>
</dbReference>
<dbReference type="InterPro" id="IPR000719">
    <property type="entry name" value="Prot_kinase_dom"/>
</dbReference>
<reference evidence="5" key="2">
    <citation type="submission" date="2021-04" db="EMBL/GenBank/DDBJ databases">
        <authorList>
            <person name="Podell S."/>
        </authorList>
    </citation>
    <scope>NUCLEOTIDE SEQUENCE</scope>
    <source>
        <strain evidence="5">Hildebrandi</strain>
    </source>
</reference>
<proteinExistence type="predicted"/>
<keyword evidence="6" id="KW-1185">Reference proteome</keyword>
<sequence>MAPSPSEIEIVRNRNKFTVGKKIGSGSCAAVYELKDSTGQPTKFAIKIAPLPKKKTKKENSVEEINAQMLSYESMVYQTNFSELQGKFIPSIPDSMTKSDPPVNGEANGYRYFIMERMQAPLTSIVPALLQQKSSSKTITVGPIAVKILECVQAIHRNNVVRDVKTDNFMLAPGGGTGRTEEEKLASRIRLLDLAMTTQLNSMYANTEGAGGMIGTPLYASLNVHEGKKIGRKNDLEAAGYVLAELLIKLSSGDEGRKLPWNDGTSDDEIGAMKRAMVEDPGSLFFQQLGDQKTISVFSKYLTTVRGYHFKDQPDYDGLADILGKLTVPRAKVASKAPMTPTKKSPRRPSTRKTGTTSAEEPCNPTKRVRTRTIATQTTPTISRKMDVDEDDVVDDSVDAMDWECVDENNEPIDDDKKPSTRAKREPAKRRGKVIIDEKTNRRNKSKAEAEVTVVGSPEESDDSEIESVGGNVARMPARLQRRGVKVSVVAGPHRGESFVIEDGGMETFVLGSKPSSRVGKTYTLSKDKAISDTHVRLDLNLKKGIQPGVTVTNKSKGKTFVNNCSINNTKAFIGNTIDIGNTTLQIDAL</sequence>
<organism evidence="5 6">
    <name type="scientific">Nitzschia inconspicua</name>
    <dbReference type="NCBI Taxonomy" id="303405"/>
    <lineage>
        <taxon>Eukaryota</taxon>
        <taxon>Sar</taxon>
        <taxon>Stramenopiles</taxon>
        <taxon>Ochrophyta</taxon>
        <taxon>Bacillariophyta</taxon>
        <taxon>Bacillariophyceae</taxon>
        <taxon>Bacillariophycidae</taxon>
        <taxon>Bacillariales</taxon>
        <taxon>Bacillariaceae</taxon>
        <taxon>Nitzschia</taxon>
    </lineage>
</organism>
<comment type="caution">
    <text evidence="5">The sequence shown here is derived from an EMBL/GenBank/DDBJ whole genome shotgun (WGS) entry which is preliminary data.</text>
</comment>
<feature type="region of interest" description="Disordered" evidence="2">
    <location>
        <begin position="333"/>
        <end position="366"/>
    </location>
</feature>
<name>A0A9K3Q0W5_9STRA</name>
<gene>
    <name evidence="5" type="ORF">IV203_029613</name>
</gene>
<dbReference type="Pfam" id="PF00069">
    <property type="entry name" value="Pkinase"/>
    <property type="match status" value="1"/>
</dbReference>
<dbReference type="PANTHER" id="PTHR11909">
    <property type="entry name" value="CASEIN KINASE-RELATED"/>
    <property type="match status" value="1"/>
</dbReference>
<dbReference type="AlphaFoldDB" id="A0A9K3Q0W5"/>
<accession>A0A9K3Q0W5</accession>
<keyword evidence="5" id="KW-0808">Transferase</keyword>
<feature type="region of interest" description="Disordered" evidence="2">
    <location>
        <begin position="407"/>
        <end position="468"/>
    </location>
</feature>
<feature type="compositionally biased region" description="Basic and acidic residues" evidence="2">
    <location>
        <begin position="434"/>
        <end position="450"/>
    </location>
</feature>
<keyword evidence="5" id="KW-0418">Kinase</keyword>
<evidence type="ECO:0000256" key="2">
    <source>
        <dbReference type="SAM" id="MobiDB-lite"/>
    </source>
</evidence>
<feature type="domain" description="Protein kinase" evidence="4">
    <location>
        <begin position="17"/>
        <end position="382"/>
    </location>
</feature>
<dbReference type="Proteomes" id="UP000693970">
    <property type="component" value="Unassembled WGS sequence"/>
</dbReference>
<evidence type="ECO:0000313" key="6">
    <source>
        <dbReference type="Proteomes" id="UP000693970"/>
    </source>
</evidence>
<feature type="compositionally biased region" description="Basic and acidic residues" evidence="2">
    <location>
        <begin position="415"/>
        <end position="426"/>
    </location>
</feature>
<evidence type="ECO:0000259" key="3">
    <source>
        <dbReference type="PROSITE" id="PS50006"/>
    </source>
</evidence>
<evidence type="ECO:0000313" key="5">
    <source>
        <dbReference type="EMBL" id="KAG7366943.1"/>
    </source>
</evidence>
<reference evidence="5" key="1">
    <citation type="journal article" date="2021" name="Sci. Rep.">
        <title>Diploid genomic architecture of Nitzschia inconspicua, an elite biomass production diatom.</title>
        <authorList>
            <person name="Oliver A."/>
            <person name="Podell S."/>
            <person name="Pinowska A."/>
            <person name="Traller J.C."/>
            <person name="Smith S.R."/>
            <person name="McClure R."/>
            <person name="Beliaev A."/>
            <person name="Bohutskyi P."/>
            <person name="Hill E.A."/>
            <person name="Rabines A."/>
            <person name="Zheng H."/>
            <person name="Allen L.Z."/>
            <person name="Kuo A."/>
            <person name="Grigoriev I.V."/>
            <person name="Allen A.E."/>
            <person name="Hazlebeck D."/>
            <person name="Allen E.E."/>
        </authorList>
    </citation>
    <scope>NUCLEOTIDE SEQUENCE</scope>
    <source>
        <strain evidence="5">Hildebrandi</strain>
    </source>
</reference>
<evidence type="ECO:0000259" key="4">
    <source>
        <dbReference type="PROSITE" id="PS50011"/>
    </source>
</evidence>
<dbReference type="PROSITE" id="PS50006">
    <property type="entry name" value="FHA_DOMAIN"/>
    <property type="match status" value="1"/>
</dbReference>
<dbReference type="OrthoDB" id="5800476at2759"/>
<dbReference type="InterPro" id="IPR000253">
    <property type="entry name" value="FHA_dom"/>
</dbReference>
<protein>
    <recommendedName>
        <fullName evidence="1">Casein kinase I</fullName>
    </recommendedName>
</protein>
<dbReference type="SMART" id="SM00220">
    <property type="entry name" value="S_TKc"/>
    <property type="match status" value="1"/>
</dbReference>
<evidence type="ECO:0000256" key="1">
    <source>
        <dbReference type="ARBA" id="ARBA00023860"/>
    </source>
</evidence>
<dbReference type="InterPro" id="IPR050235">
    <property type="entry name" value="CK1_Ser-Thr_kinase"/>
</dbReference>
<dbReference type="PROSITE" id="PS50011">
    <property type="entry name" value="PROTEIN_KINASE_DOM"/>
    <property type="match status" value="1"/>
</dbReference>
<dbReference type="GO" id="GO:0005524">
    <property type="term" value="F:ATP binding"/>
    <property type="evidence" value="ECO:0007669"/>
    <property type="project" value="InterPro"/>
</dbReference>
<feature type="domain" description="FHA" evidence="3">
    <location>
        <begin position="509"/>
        <end position="567"/>
    </location>
</feature>
<dbReference type="GO" id="GO:0004672">
    <property type="term" value="F:protein kinase activity"/>
    <property type="evidence" value="ECO:0007669"/>
    <property type="project" value="InterPro"/>
</dbReference>